<reference evidence="2" key="1">
    <citation type="submission" date="2020-11" db="EMBL/GenBank/DDBJ databases">
        <title>Adaptations for nitrogen fixation in a non-lichenized fungal sporocarp promotes dispersal by wood-feeding termites.</title>
        <authorList>
            <consortium name="DOE Joint Genome Institute"/>
            <person name="Koch R.A."/>
            <person name="Yoon G."/>
            <person name="Arayal U."/>
            <person name="Lail K."/>
            <person name="Amirebrahimi M."/>
            <person name="Labutti K."/>
            <person name="Lipzen A."/>
            <person name="Riley R."/>
            <person name="Barry K."/>
            <person name="Henrissat B."/>
            <person name="Grigoriev I.V."/>
            <person name="Herr J.R."/>
            <person name="Aime M.C."/>
        </authorList>
    </citation>
    <scope>NUCLEOTIDE SEQUENCE</scope>
    <source>
        <strain evidence="2">MCA 3950</strain>
    </source>
</reference>
<dbReference type="EMBL" id="MU250524">
    <property type="protein sequence ID" value="KAG7452032.1"/>
    <property type="molecule type" value="Genomic_DNA"/>
</dbReference>
<proteinExistence type="predicted"/>
<feature type="chain" id="PRO_5040339387" evidence="1">
    <location>
        <begin position="20"/>
        <end position="57"/>
    </location>
</feature>
<evidence type="ECO:0000313" key="3">
    <source>
        <dbReference type="Proteomes" id="UP000812287"/>
    </source>
</evidence>
<sequence>MKLTIFLTFVAAAFTVVGAVPLEGGTNAARMARGLPPNPPAFMKRAIKARSSPIVRP</sequence>
<gene>
    <name evidence="2" type="ORF">BT62DRAFT_1071215</name>
</gene>
<dbReference type="RefSeq" id="XP_043045532.1">
    <property type="nucleotide sequence ID" value="XM_043178734.1"/>
</dbReference>
<accession>A0A9P8AZJ9</accession>
<organism evidence="2 3">
    <name type="scientific">Guyanagaster necrorhizus</name>
    <dbReference type="NCBI Taxonomy" id="856835"/>
    <lineage>
        <taxon>Eukaryota</taxon>
        <taxon>Fungi</taxon>
        <taxon>Dikarya</taxon>
        <taxon>Basidiomycota</taxon>
        <taxon>Agaricomycotina</taxon>
        <taxon>Agaricomycetes</taxon>
        <taxon>Agaricomycetidae</taxon>
        <taxon>Agaricales</taxon>
        <taxon>Marasmiineae</taxon>
        <taxon>Physalacriaceae</taxon>
        <taxon>Guyanagaster</taxon>
    </lineage>
</organism>
<evidence type="ECO:0000256" key="1">
    <source>
        <dbReference type="SAM" id="SignalP"/>
    </source>
</evidence>
<protein>
    <submittedName>
        <fullName evidence="2">Uncharacterized protein</fullName>
    </submittedName>
</protein>
<feature type="signal peptide" evidence="1">
    <location>
        <begin position="1"/>
        <end position="19"/>
    </location>
</feature>
<dbReference type="GeneID" id="66101028"/>
<keyword evidence="1" id="KW-0732">Signal</keyword>
<dbReference type="AlphaFoldDB" id="A0A9P8AZJ9"/>
<keyword evidence="3" id="KW-1185">Reference proteome</keyword>
<evidence type="ECO:0000313" key="2">
    <source>
        <dbReference type="EMBL" id="KAG7452032.1"/>
    </source>
</evidence>
<comment type="caution">
    <text evidence="2">The sequence shown here is derived from an EMBL/GenBank/DDBJ whole genome shotgun (WGS) entry which is preliminary data.</text>
</comment>
<name>A0A9P8AZJ9_9AGAR</name>
<dbReference type="OrthoDB" id="3167181at2759"/>
<dbReference type="Proteomes" id="UP000812287">
    <property type="component" value="Unassembled WGS sequence"/>
</dbReference>